<evidence type="ECO:0000256" key="2">
    <source>
        <dbReference type="ARBA" id="ARBA00022448"/>
    </source>
</evidence>
<dbReference type="SUPFAM" id="SSF103473">
    <property type="entry name" value="MFS general substrate transporter"/>
    <property type="match status" value="1"/>
</dbReference>
<dbReference type="PANTHER" id="PTHR43791">
    <property type="entry name" value="PERMEASE-RELATED"/>
    <property type="match status" value="1"/>
</dbReference>
<feature type="transmembrane region" description="Helical" evidence="6">
    <location>
        <begin position="170"/>
        <end position="189"/>
    </location>
</feature>
<gene>
    <name evidence="7" type="ORF">A7U60_g5154</name>
</gene>
<feature type="transmembrane region" description="Helical" evidence="6">
    <location>
        <begin position="325"/>
        <end position="343"/>
    </location>
</feature>
<dbReference type="PANTHER" id="PTHR43791:SF19">
    <property type="entry name" value="TRANSPORTER, PUTATIVE (AFU_ORTHOLOGUE AFUA_1G01812)-RELATED"/>
    <property type="match status" value="1"/>
</dbReference>
<dbReference type="AlphaFoldDB" id="A0A9Q5N3W0"/>
<dbReference type="FunFam" id="1.20.1250.20:FF:000013">
    <property type="entry name" value="MFS general substrate transporter"/>
    <property type="match status" value="1"/>
</dbReference>
<keyword evidence="3 6" id="KW-0812">Transmembrane</keyword>
<feature type="transmembrane region" description="Helical" evidence="6">
    <location>
        <begin position="69"/>
        <end position="87"/>
    </location>
</feature>
<feature type="transmembrane region" description="Helical" evidence="6">
    <location>
        <begin position="349"/>
        <end position="368"/>
    </location>
</feature>
<feature type="transmembrane region" description="Helical" evidence="6">
    <location>
        <begin position="460"/>
        <end position="484"/>
    </location>
</feature>
<accession>A0A9Q5N3W0</accession>
<feature type="transmembrane region" description="Helical" evidence="6">
    <location>
        <begin position="398"/>
        <end position="419"/>
    </location>
</feature>
<dbReference type="GO" id="GO:0022857">
    <property type="term" value="F:transmembrane transporter activity"/>
    <property type="evidence" value="ECO:0007669"/>
    <property type="project" value="InterPro"/>
</dbReference>
<dbReference type="OrthoDB" id="2985014at2759"/>
<evidence type="ECO:0000256" key="6">
    <source>
        <dbReference type="SAM" id="Phobius"/>
    </source>
</evidence>
<evidence type="ECO:0000256" key="5">
    <source>
        <dbReference type="ARBA" id="ARBA00023136"/>
    </source>
</evidence>
<dbReference type="InterPro" id="IPR036259">
    <property type="entry name" value="MFS_trans_sf"/>
</dbReference>
<dbReference type="Proteomes" id="UP000757232">
    <property type="component" value="Unassembled WGS sequence"/>
</dbReference>
<evidence type="ECO:0000256" key="4">
    <source>
        <dbReference type="ARBA" id="ARBA00022989"/>
    </source>
</evidence>
<evidence type="ECO:0000256" key="3">
    <source>
        <dbReference type="ARBA" id="ARBA00022692"/>
    </source>
</evidence>
<sequence>MQEDKISVVKIDNLDEDADKPCVEIELDEVELVVCKADASSSQDSAAEKSSASTTIDEKRLLRRLDFTLIPWLGVLYLMSFLDRAGIGNAKASDTLRHAEVHRLINNPPVIWHGTGPAYHGHPVPPLPFSVFRTLCFLRGTCKHLSEATDSIGLAVIDHGVLGNSHATRLLLGVFEAGFYVGSAFYFSCWYKRNEIGFRLAVFNSAVTSAGAFGGLLAAAISKMDGIGGRPAWAWIFIIEGLITLLVAFASFFFIQDYPATARFLSEEERAFVIRRLQTDDQFSAAGEQLRWRYVWQALTDWKTWMGATVTIVFGRVAPGADGPLYAFSLFLPSIISQLGFAATPANLLTVPVYVVASIFACYIGYIADRIGKRGAMSVITGAGYIILLLSRHAALSYFATFVAAIGIFPSIPNSVAWVSNNFEGSYKRSVSLAIAIGCGNLTGAFTANTYRSRDTPWYMLGHAVTLGFILIGLFGSTAFHFLLSAENKRRDRGERDEVIADPEIVGDVRNGCYETVETAKRDKGDRWSGYRYMT</sequence>
<dbReference type="EMBL" id="LNZH02000189">
    <property type="protein sequence ID" value="OCB87630.1"/>
    <property type="molecule type" value="Genomic_DNA"/>
</dbReference>
<dbReference type="GO" id="GO:0016020">
    <property type="term" value="C:membrane"/>
    <property type="evidence" value="ECO:0007669"/>
    <property type="project" value="UniProtKB-SubCell"/>
</dbReference>
<dbReference type="Gene3D" id="1.20.1250.20">
    <property type="entry name" value="MFS general substrate transporter like domains"/>
    <property type="match status" value="2"/>
</dbReference>
<comment type="caution">
    <text evidence="7">The sequence shown here is derived from an EMBL/GenBank/DDBJ whole genome shotgun (WGS) entry which is preliminary data.</text>
</comment>
<dbReference type="InterPro" id="IPR011701">
    <property type="entry name" value="MFS"/>
</dbReference>
<protein>
    <recommendedName>
        <fullName evidence="9">Major facilitator superfamily (MFS) profile domain-containing protein</fullName>
    </recommendedName>
</protein>
<evidence type="ECO:0000313" key="8">
    <source>
        <dbReference type="Proteomes" id="UP000757232"/>
    </source>
</evidence>
<organism evidence="7 8">
    <name type="scientific">Sanghuangporus baumii</name>
    <name type="common">Phellinus baumii</name>
    <dbReference type="NCBI Taxonomy" id="108892"/>
    <lineage>
        <taxon>Eukaryota</taxon>
        <taxon>Fungi</taxon>
        <taxon>Dikarya</taxon>
        <taxon>Basidiomycota</taxon>
        <taxon>Agaricomycotina</taxon>
        <taxon>Agaricomycetes</taxon>
        <taxon>Hymenochaetales</taxon>
        <taxon>Hymenochaetaceae</taxon>
        <taxon>Sanghuangporus</taxon>
    </lineage>
</organism>
<feature type="transmembrane region" description="Helical" evidence="6">
    <location>
        <begin position="201"/>
        <end position="221"/>
    </location>
</feature>
<dbReference type="Pfam" id="PF07690">
    <property type="entry name" value="MFS_1"/>
    <property type="match status" value="1"/>
</dbReference>
<keyword evidence="5 6" id="KW-0472">Membrane</keyword>
<keyword evidence="4 6" id="KW-1133">Transmembrane helix</keyword>
<keyword evidence="2" id="KW-0813">Transport</keyword>
<feature type="transmembrane region" description="Helical" evidence="6">
    <location>
        <begin position="375"/>
        <end position="392"/>
    </location>
</feature>
<comment type="subcellular location">
    <subcellularLocation>
        <location evidence="1">Membrane</location>
        <topology evidence="1">Multi-pass membrane protein</topology>
    </subcellularLocation>
</comment>
<evidence type="ECO:0000313" key="7">
    <source>
        <dbReference type="EMBL" id="OCB87630.1"/>
    </source>
</evidence>
<feature type="transmembrane region" description="Helical" evidence="6">
    <location>
        <begin position="431"/>
        <end position="448"/>
    </location>
</feature>
<keyword evidence="8" id="KW-1185">Reference proteome</keyword>
<reference evidence="7" key="1">
    <citation type="submission" date="2016-06" db="EMBL/GenBank/DDBJ databases">
        <title>Draft Genome sequence of the fungus Inonotus baumii.</title>
        <authorList>
            <person name="Zhu H."/>
            <person name="Lin W."/>
        </authorList>
    </citation>
    <scope>NUCLEOTIDE SEQUENCE</scope>
    <source>
        <strain evidence="7">821</strain>
    </source>
</reference>
<evidence type="ECO:0000256" key="1">
    <source>
        <dbReference type="ARBA" id="ARBA00004141"/>
    </source>
</evidence>
<feature type="transmembrane region" description="Helical" evidence="6">
    <location>
        <begin position="233"/>
        <end position="255"/>
    </location>
</feature>
<name>A0A9Q5N3W0_SANBA</name>
<evidence type="ECO:0008006" key="9">
    <source>
        <dbReference type="Google" id="ProtNLM"/>
    </source>
</evidence>
<proteinExistence type="predicted"/>